<accession>A0A0S3QRG0</accession>
<dbReference type="STRING" id="1298851.TST_0113"/>
<feature type="domain" description="HTH cro/C1-type" evidence="2">
    <location>
        <begin position="7"/>
        <end position="61"/>
    </location>
</feature>
<dbReference type="KEGG" id="ttk:TST_0113"/>
<dbReference type="CDD" id="cd00093">
    <property type="entry name" value="HTH_XRE"/>
    <property type="match status" value="1"/>
</dbReference>
<evidence type="ECO:0000256" key="1">
    <source>
        <dbReference type="ARBA" id="ARBA00023125"/>
    </source>
</evidence>
<dbReference type="OrthoDB" id="9814553at2"/>
<dbReference type="InterPro" id="IPR014710">
    <property type="entry name" value="RmlC-like_jellyroll"/>
</dbReference>
<dbReference type="GO" id="GO:0005829">
    <property type="term" value="C:cytosol"/>
    <property type="evidence" value="ECO:0007669"/>
    <property type="project" value="TreeGrafter"/>
</dbReference>
<dbReference type="InterPro" id="IPR010982">
    <property type="entry name" value="Lambda_DNA-bd_dom_sf"/>
</dbReference>
<dbReference type="AlphaFoldDB" id="A0A0S3QRG0"/>
<evidence type="ECO:0000259" key="2">
    <source>
        <dbReference type="PROSITE" id="PS50943"/>
    </source>
</evidence>
<dbReference type="PROSITE" id="PS50943">
    <property type="entry name" value="HTH_CROC1"/>
    <property type="match status" value="1"/>
</dbReference>
<dbReference type="Gene3D" id="1.10.260.40">
    <property type="entry name" value="lambda repressor-like DNA-binding domains"/>
    <property type="match status" value="1"/>
</dbReference>
<name>A0A0S3QRG0_THET7</name>
<dbReference type="GO" id="GO:0003700">
    <property type="term" value="F:DNA-binding transcription factor activity"/>
    <property type="evidence" value="ECO:0007669"/>
    <property type="project" value="TreeGrafter"/>
</dbReference>
<dbReference type="SMART" id="SM00530">
    <property type="entry name" value="HTH_XRE"/>
    <property type="match status" value="1"/>
</dbReference>
<keyword evidence="1" id="KW-0238">DNA-binding</keyword>
<evidence type="ECO:0000313" key="4">
    <source>
        <dbReference type="Proteomes" id="UP000063234"/>
    </source>
</evidence>
<dbReference type="Gene3D" id="2.60.120.10">
    <property type="entry name" value="Jelly Rolls"/>
    <property type="match status" value="1"/>
</dbReference>
<dbReference type="PANTHER" id="PTHR46797">
    <property type="entry name" value="HTH-TYPE TRANSCRIPTIONAL REGULATOR"/>
    <property type="match status" value="1"/>
</dbReference>
<dbReference type="PANTHER" id="PTHR46797:SF2">
    <property type="entry name" value="TRANSCRIPTIONAL REGULATOR"/>
    <property type="match status" value="1"/>
</dbReference>
<dbReference type="EMBL" id="AP013035">
    <property type="protein sequence ID" value="BAT70923.1"/>
    <property type="molecule type" value="Genomic_DNA"/>
</dbReference>
<sequence>MEVGKKLRRLRRSRGLTLEELADRAGLTKGFLSQIERDKTSPSVAALKAILDVLGEDISTFFKDMDVKEKNVFRKDERRLLESDIPGVRIESPIPNLHYRELDPMIIYMDPGSVIDDESWDVEEAFGYVLKGSVKLTMNKNVYTLRKGDCFYIFPETAYKIENDSKKETEILLVAY</sequence>
<dbReference type="Proteomes" id="UP000063234">
    <property type="component" value="Chromosome"/>
</dbReference>
<evidence type="ECO:0000313" key="3">
    <source>
        <dbReference type="EMBL" id="BAT70923.1"/>
    </source>
</evidence>
<protein>
    <submittedName>
        <fullName evidence="3">XRE family transcriptional regulator</fullName>
    </submittedName>
</protein>
<gene>
    <name evidence="3" type="ORF">TST_0113</name>
</gene>
<organism evidence="3 4">
    <name type="scientific">Thermosulfidibacter takaii (strain DSM 17441 / JCM 13301 / NBRC 103674 / ABI70S6)</name>
    <dbReference type="NCBI Taxonomy" id="1298851"/>
    <lineage>
        <taxon>Bacteria</taxon>
        <taxon>Pseudomonadati</taxon>
        <taxon>Thermosulfidibacterota</taxon>
        <taxon>Thermosulfidibacteria</taxon>
        <taxon>Thermosulfidibacterales</taxon>
        <taxon>Thermosulfidibacteraceae</taxon>
    </lineage>
</organism>
<reference evidence="4" key="1">
    <citation type="journal article" date="2018" name="Science">
        <title>A primordial and reversible TCA cycle in a facultatively chemolithoautotrophic thermophile.</title>
        <authorList>
            <person name="Nunoura T."/>
            <person name="Chikaraishi Y."/>
            <person name="Izaki R."/>
            <person name="Suwa T."/>
            <person name="Sato T."/>
            <person name="Harada T."/>
            <person name="Mori K."/>
            <person name="Kato Y."/>
            <person name="Miyazaki M."/>
            <person name="Shimamura S."/>
            <person name="Yanagawa K."/>
            <person name="Shuto A."/>
            <person name="Ohkouchi N."/>
            <person name="Fujita N."/>
            <person name="Takaki Y."/>
            <person name="Atomi H."/>
            <person name="Takai K."/>
        </authorList>
    </citation>
    <scope>NUCLEOTIDE SEQUENCE [LARGE SCALE GENOMIC DNA]</scope>
    <source>
        <strain evidence="4">DSM 17441 / JCM 13301 / NBRC 103674 / ABI70S6</strain>
    </source>
</reference>
<keyword evidence="4" id="KW-1185">Reference proteome</keyword>
<dbReference type="RefSeq" id="WP_068548676.1">
    <property type="nucleotide sequence ID" value="NZ_AP013035.1"/>
</dbReference>
<dbReference type="Pfam" id="PF07883">
    <property type="entry name" value="Cupin_2"/>
    <property type="match status" value="1"/>
</dbReference>
<dbReference type="InterPro" id="IPR011051">
    <property type="entry name" value="RmlC_Cupin_sf"/>
</dbReference>
<dbReference type="CDD" id="cd02209">
    <property type="entry name" value="cupin_XRE_C"/>
    <property type="match status" value="1"/>
</dbReference>
<dbReference type="Pfam" id="PF01381">
    <property type="entry name" value="HTH_3"/>
    <property type="match status" value="1"/>
</dbReference>
<proteinExistence type="predicted"/>
<dbReference type="InterPro" id="IPR001387">
    <property type="entry name" value="Cro/C1-type_HTH"/>
</dbReference>
<dbReference type="InterPro" id="IPR050807">
    <property type="entry name" value="TransReg_Diox_bact_type"/>
</dbReference>
<dbReference type="SUPFAM" id="SSF47413">
    <property type="entry name" value="lambda repressor-like DNA-binding domains"/>
    <property type="match status" value="1"/>
</dbReference>
<dbReference type="SUPFAM" id="SSF51182">
    <property type="entry name" value="RmlC-like cupins"/>
    <property type="match status" value="1"/>
</dbReference>
<dbReference type="GO" id="GO:0003677">
    <property type="term" value="F:DNA binding"/>
    <property type="evidence" value="ECO:0007669"/>
    <property type="project" value="UniProtKB-KW"/>
</dbReference>
<dbReference type="InterPro" id="IPR013096">
    <property type="entry name" value="Cupin_2"/>
</dbReference>